<evidence type="ECO:0000256" key="2">
    <source>
        <dbReference type="ARBA" id="ARBA00022630"/>
    </source>
</evidence>
<dbReference type="SUPFAM" id="SSF54373">
    <property type="entry name" value="FAD-linked reductases, C-terminal domain"/>
    <property type="match status" value="1"/>
</dbReference>
<dbReference type="Pfam" id="PF05199">
    <property type="entry name" value="GMC_oxred_C"/>
    <property type="match status" value="1"/>
</dbReference>
<dbReference type="eggNOG" id="KOG1238">
    <property type="taxonomic scope" value="Eukaryota"/>
</dbReference>
<dbReference type="SUPFAM" id="SSF51905">
    <property type="entry name" value="FAD/NAD(P)-binding domain"/>
    <property type="match status" value="1"/>
</dbReference>
<feature type="domain" description="FAD-dependent oxidoreductase 2 FAD-binding" evidence="6">
    <location>
        <begin position="7"/>
        <end position="39"/>
    </location>
</feature>
<dbReference type="Proteomes" id="UP000007796">
    <property type="component" value="Unassembled WGS sequence"/>
</dbReference>
<gene>
    <name evidence="8" type="ORF">CMQ_5921</name>
</gene>
<dbReference type="OrthoDB" id="413885at2759"/>
<keyword evidence="4" id="KW-0274">FAD</keyword>
<feature type="binding site" evidence="4">
    <location>
        <position position="221"/>
    </location>
    <ligand>
        <name>FAD</name>
        <dbReference type="ChEBI" id="CHEBI:57692"/>
    </ligand>
</feature>
<dbReference type="Pfam" id="PF00890">
    <property type="entry name" value="FAD_binding_2"/>
    <property type="match status" value="1"/>
</dbReference>
<dbReference type="RefSeq" id="XP_014172042.1">
    <property type="nucleotide sequence ID" value="XM_014316567.1"/>
</dbReference>
<dbReference type="EMBL" id="GL629771">
    <property type="protein sequence ID" value="EFX02560.1"/>
    <property type="molecule type" value="Genomic_DNA"/>
</dbReference>
<keyword evidence="9" id="KW-1185">Reference proteome</keyword>
<dbReference type="GO" id="GO:0016614">
    <property type="term" value="F:oxidoreductase activity, acting on CH-OH group of donors"/>
    <property type="evidence" value="ECO:0007669"/>
    <property type="project" value="InterPro"/>
</dbReference>
<dbReference type="InParanoid" id="F0XIN8"/>
<dbReference type="AlphaFoldDB" id="F0XIN8"/>
<keyword evidence="2" id="KW-0285">Flavoprotein</keyword>
<comment type="similarity">
    <text evidence="1">Belongs to the GMC oxidoreductase family.</text>
</comment>
<dbReference type="InterPro" id="IPR007867">
    <property type="entry name" value="GMC_OxRtase_C"/>
</dbReference>
<dbReference type="InterPro" id="IPR000172">
    <property type="entry name" value="GMC_OxRdtase_N"/>
</dbReference>
<sequence length="537" mass="58564">MVLDDNDIIVVGGGPGGIVSATKFAEAGLNTLLLEHGGPMLWRDGNREVPAWTQKEYPNNTLTRHDGMVYYLAPSDVNYYCLNLPTGQRAACQLGGGTSVNAMQQWWPPRAYLENTFDFDGWTVADFDAAIHRTVKRIPHTPYWSTDNKFYQDEVYGLMSNVLSSIGLNEVNNTVDVDNKYNTFGRDMFAQAGGQRGGPSVGYLQDAKRHPNFTLKLYSPVTRVVRTGSQITGVYVNGTIIKAKNVVLSAGVWNTPALLFASGIGPVSELITAAAIGYTPYEQNEWIINNAVGANLHDNPTGLVSFTYNDTKALPYYNITGFYDGSNYIKADADLLFSQRAGPLTIVPRILCGWIKVAYPLDTSKYMNIQVICSSPNVEDGSFQCQFNLNEGALSRGRITLNTTGTLSFADGAGPWLTDPNGLDVELYAQALERFVNGSSKYPGLTVTDPVPGTIQSYREWLGEHANKTNNLGTSDGTKYNNGSCADINAKVYGTDNLFVIDGSLSPAPTTSNPTFLYEAMAELASERIINLLTVNS</sequence>
<dbReference type="InterPro" id="IPR036188">
    <property type="entry name" value="FAD/NAD-bd_sf"/>
</dbReference>
<dbReference type="Gene3D" id="3.50.50.60">
    <property type="entry name" value="FAD/NAD(P)-binding domain"/>
    <property type="match status" value="1"/>
</dbReference>
<reference evidence="8 9" key="1">
    <citation type="journal article" date="2011" name="Proc. Natl. Acad. Sci. U.S.A.">
        <title>Genome and transcriptome analyses of the mountain pine beetle-fungal symbiont Grosmannia clavigera, a lodgepole pine pathogen.</title>
        <authorList>
            <person name="DiGuistini S."/>
            <person name="Wang Y."/>
            <person name="Liao N.Y."/>
            <person name="Taylor G."/>
            <person name="Tanguay P."/>
            <person name="Feau N."/>
            <person name="Henrissat B."/>
            <person name="Chan S.K."/>
            <person name="Hesse-Orce U."/>
            <person name="Alamouti S.M."/>
            <person name="Tsui C.K.M."/>
            <person name="Docking R.T."/>
            <person name="Levasseur A."/>
            <person name="Haridas S."/>
            <person name="Robertson G."/>
            <person name="Birol I."/>
            <person name="Holt R.A."/>
            <person name="Marra M.A."/>
            <person name="Hamelin R.C."/>
            <person name="Hirst M."/>
            <person name="Jones S.J.M."/>
            <person name="Bohlmann J."/>
            <person name="Breuil C."/>
        </authorList>
    </citation>
    <scope>NUCLEOTIDE SEQUENCE [LARGE SCALE GENOMIC DNA]</scope>
    <source>
        <strain evidence="9">kw1407 / UAMH 11150</strain>
    </source>
</reference>
<feature type="domain" description="Glucose-methanol-choline oxidoreductase C-terminal" evidence="7">
    <location>
        <begin position="395"/>
        <end position="522"/>
    </location>
</feature>
<dbReference type="InterPro" id="IPR003953">
    <property type="entry name" value="FAD-dep_OxRdtase_2_FAD-bd"/>
</dbReference>
<dbReference type="Pfam" id="PF00732">
    <property type="entry name" value="GMC_oxred_N"/>
    <property type="match status" value="1"/>
</dbReference>
<dbReference type="PIRSF" id="PIRSF000137">
    <property type="entry name" value="Alcohol_oxidase"/>
    <property type="match status" value="1"/>
</dbReference>
<proteinExistence type="inferred from homology"/>
<dbReference type="PANTHER" id="PTHR47190:SF2">
    <property type="entry name" value="CELLOBIOSE DEHYDROGENASE (AFU_ORTHOLOGUE AFUA_2G17620)"/>
    <property type="match status" value="1"/>
</dbReference>
<dbReference type="GO" id="GO:0050660">
    <property type="term" value="F:flavin adenine dinucleotide binding"/>
    <property type="evidence" value="ECO:0007669"/>
    <property type="project" value="InterPro"/>
</dbReference>
<feature type="domain" description="Glucose-methanol-choline oxidoreductase N-terminal" evidence="5">
    <location>
        <begin position="90"/>
        <end position="300"/>
    </location>
</feature>
<comment type="cofactor">
    <cofactor evidence="4">
        <name>FAD</name>
        <dbReference type="ChEBI" id="CHEBI:57692"/>
    </cofactor>
</comment>
<dbReference type="PANTHER" id="PTHR47190">
    <property type="entry name" value="DEHYDROGENASE, PUTATIVE-RELATED"/>
    <property type="match status" value="1"/>
</dbReference>
<dbReference type="Gene3D" id="3.30.410.10">
    <property type="entry name" value="Cholesterol Oxidase, domain 2"/>
    <property type="match status" value="1"/>
</dbReference>
<dbReference type="InterPro" id="IPR012132">
    <property type="entry name" value="GMC_OxRdtase"/>
</dbReference>
<keyword evidence="3" id="KW-0560">Oxidoreductase</keyword>
<organism evidence="9">
    <name type="scientific">Grosmannia clavigera (strain kw1407 / UAMH 11150)</name>
    <name type="common">Blue stain fungus</name>
    <name type="synonym">Graphiocladiella clavigera</name>
    <dbReference type="NCBI Taxonomy" id="655863"/>
    <lineage>
        <taxon>Eukaryota</taxon>
        <taxon>Fungi</taxon>
        <taxon>Dikarya</taxon>
        <taxon>Ascomycota</taxon>
        <taxon>Pezizomycotina</taxon>
        <taxon>Sordariomycetes</taxon>
        <taxon>Sordariomycetidae</taxon>
        <taxon>Ophiostomatales</taxon>
        <taxon>Ophiostomataceae</taxon>
        <taxon>Leptographium</taxon>
    </lineage>
</organism>
<name>F0XIN8_GROCL</name>
<dbReference type="GeneID" id="25979297"/>
<protein>
    <submittedName>
        <fullName evidence="8">Cellobiose dehydrogenase</fullName>
    </submittedName>
</protein>
<evidence type="ECO:0000256" key="3">
    <source>
        <dbReference type="ARBA" id="ARBA00023002"/>
    </source>
</evidence>
<evidence type="ECO:0000259" key="6">
    <source>
        <dbReference type="Pfam" id="PF00890"/>
    </source>
</evidence>
<dbReference type="InterPro" id="IPR053208">
    <property type="entry name" value="GMC_Oxidoreductase_CD"/>
</dbReference>
<evidence type="ECO:0000256" key="4">
    <source>
        <dbReference type="PIRSR" id="PIRSR000137-2"/>
    </source>
</evidence>
<feature type="binding site" evidence="4">
    <location>
        <position position="503"/>
    </location>
    <ligand>
        <name>FAD</name>
        <dbReference type="ChEBI" id="CHEBI:57692"/>
    </ligand>
</feature>
<evidence type="ECO:0000259" key="7">
    <source>
        <dbReference type="Pfam" id="PF05199"/>
    </source>
</evidence>
<dbReference type="STRING" id="655863.F0XIN8"/>
<evidence type="ECO:0000313" key="8">
    <source>
        <dbReference type="EMBL" id="EFX02560.1"/>
    </source>
</evidence>
<evidence type="ECO:0000313" key="9">
    <source>
        <dbReference type="Proteomes" id="UP000007796"/>
    </source>
</evidence>
<accession>F0XIN8</accession>
<evidence type="ECO:0000259" key="5">
    <source>
        <dbReference type="Pfam" id="PF00732"/>
    </source>
</evidence>
<dbReference type="HOGENOM" id="CLU_011025_2_0_1"/>
<evidence type="ECO:0000256" key="1">
    <source>
        <dbReference type="ARBA" id="ARBA00010790"/>
    </source>
</evidence>